<reference evidence="3 4" key="1">
    <citation type="submission" date="2019-12" db="EMBL/GenBank/DDBJ databases">
        <title>Chitinophaga sp. strain ysch24 (GDMCC 1.1355), whole genome shotgun sequence.</title>
        <authorList>
            <person name="Zhang X."/>
        </authorList>
    </citation>
    <scope>NUCLEOTIDE SEQUENCE [LARGE SCALE GENOMIC DNA]</scope>
    <source>
        <strain evidence="4">ysch24</strain>
    </source>
</reference>
<comment type="caution">
    <text evidence="3">The sequence shown here is derived from an EMBL/GenBank/DDBJ whole genome shotgun (WGS) entry which is preliminary data.</text>
</comment>
<evidence type="ECO:0000256" key="2">
    <source>
        <dbReference type="SAM" id="SignalP"/>
    </source>
</evidence>
<feature type="signal peptide" evidence="2">
    <location>
        <begin position="1"/>
        <end position="21"/>
    </location>
</feature>
<protein>
    <submittedName>
        <fullName evidence="3">Uncharacterized protein</fullName>
    </submittedName>
</protein>
<name>A0A7K1U1L6_9BACT</name>
<sequence length="290" mass="32906">MKLFRGHFIVFLLLFTGSGFAQTTGSFTVNGDFDKYYPVTFYDGGWPSNAITELELGRNNVHENSQWRGALMAKFSYHTYAWGSGSDFISANINQGYSSAPVSDFIAGWKDGTSRNSTLRIIIWLRGGGTTYYYTSNYAVNPLVFDTPTSGVYYQEPGGPDHSYKTSLDAYVNSNGLSMNQSAFFQKPIKTSRLQVTPDGWSDFVFDPAYQLPSLEEIESYIKVNKHLPDVPSEMEVKEKGIDVGEMNRTLLQKVEELTLHLIEQNKNYNQLQEEIKVLKKEVEMLRRKP</sequence>
<dbReference type="RefSeq" id="WP_157305685.1">
    <property type="nucleotide sequence ID" value="NZ_WRXN01000003.1"/>
</dbReference>
<organism evidence="3 4">
    <name type="scientific">Chitinophaga tropicalis</name>
    <dbReference type="NCBI Taxonomy" id="2683588"/>
    <lineage>
        <taxon>Bacteria</taxon>
        <taxon>Pseudomonadati</taxon>
        <taxon>Bacteroidota</taxon>
        <taxon>Chitinophagia</taxon>
        <taxon>Chitinophagales</taxon>
        <taxon>Chitinophagaceae</taxon>
        <taxon>Chitinophaga</taxon>
    </lineage>
</organism>
<dbReference type="AlphaFoldDB" id="A0A7K1U1L6"/>
<feature type="chain" id="PRO_5029761972" evidence="2">
    <location>
        <begin position="22"/>
        <end position="290"/>
    </location>
</feature>
<gene>
    <name evidence="3" type="ORF">GO493_08320</name>
</gene>
<evidence type="ECO:0000313" key="4">
    <source>
        <dbReference type="Proteomes" id="UP000461730"/>
    </source>
</evidence>
<proteinExistence type="predicted"/>
<keyword evidence="2" id="KW-0732">Signal</keyword>
<feature type="coiled-coil region" evidence="1">
    <location>
        <begin position="255"/>
        <end position="289"/>
    </location>
</feature>
<dbReference type="EMBL" id="WRXN01000003">
    <property type="protein sequence ID" value="MVT08261.1"/>
    <property type="molecule type" value="Genomic_DNA"/>
</dbReference>
<keyword evidence="4" id="KW-1185">Reference proteome</keyword>
<evidence type="ECO:0000313" key="3">
    <source>
        <dbReference type="EMBL" id="MVT08261.1"/>
    </source>
</evidence>
<accession>A0A7K1U1L6</accession>
<keyword evidence="1" id="KW-0175">Coiled coil</keyword>
<dbReference type="Proteomes" id="UP000461730">
    <property type="component" value="Unassembled WGS sequence"/>
</dbReference>
<evidence type="ECO:0000256" key="1">
    <source>
        <dbReference type="SAM" id="Coils"/>
    </source>
</evidence>